<sequence length="80" mass="8626">MNMGDSAHLTLQLAGKAGALELLNRVGSPAGLEEVVVQYANWRSDNARSDAIKRQQEVTHATAISRAASHPELNATVREM</sequence>
<proteinExistence type="predicted"/>
<gene>
    <name evidence="1" type="ORF">NBR_LOCUS5930</name>
</gene>
<dbReference type="Proteomes" id="UP000271162">
    <property type="component" value="Unassembled WGS sequence"/>
</dbReference>
<reference evidence="1 2" key="2">
    <citation type="submission" date="2018-11" db="EMBL/GenBank/DDBJ databases">
        <authorList>
            <consortium name="Pathogen Informatics"/>
        </authorList>
    </citation>
    <scope>NUCLEOTIDE SEQUENCE [LARGE SCALE GENOMIC DNA]</scope>
</reference>
<name>A0A0N4XTJ2_NIPBR</name>
<dbReference type="AlphaFoldDB" id="A0A0N4XTJ2"/>
<evidence type="ECO:0000313" key="1">
    <source>
        <dbReference type="EMBL" id="VDL69519.1"/>
    </source>
</evidence>
<accession>A0A0N4XTJ2</accession>
<evidence type="ECO:0000313" key="2">
    <source>
        <dbReference type="Proteomes" id="UP000271162"/>
    </source>
</evidence>
<organism evidence="3">
    <name type="scientific">Nippostrongylus brasiliensis</name>
    <name type="common">Rat hookworm</name>
    <dbReference type="NCBI Taxonomy" id="27835"/>
    <lineage>
        <taxon>Eukaryota</taxon>
        <taxon>Metazoa</taxon>
        <taxon>Ecdysozoa</taxon>
        <taxon>Nematoda</taxon>
        <taxon>Chromadorea</taxon>
        <taxon>Rhabditida</taxon>
        <taxon>Rhabditina</taxon>
        <taxon>Rhabditomorpha</taxon>
        <taxon>Strongyloidea</taxon>
        <taxon>Heligmosomidae</taxon>
        <taxon>Nippostrongylus</taxon>
    </lineage>
</organism>
<keyword evidence="2" id="KW-1185">Reference proteome</keyword>
<protein>
    <submittedName>
        <fullName evidence="3">Flagellar protein FliT</fullName>
    </submittedName>
</protein>
<evidence type="ECO:0000313" key="3">
    <source>
        <dbReference type="WBParaSite" id="NBR_0000592901-mRNA-1"/>
    </source>
</evidence>
<dbReference type="EMBL" id="UYSL01019766">
    <property type="protein sequence ID" value="VDL69519.1"/>
    <property type="molecule type" value="Genomic_DNA"/>
</dbReference>
<reference evidence="3" key="1">
    <citation type="submission" date="2016-04" db="UniProtKB">
        <authorList>
            <consortium name="WormBaseParasite"/>
        </authorList>
    </citation>
    <scope>IDENTIFICATION</scope>
</reference>
<dbReference type="WBParaSite" id="NBR_0000592901-mRNA-1">
    <property type="protein sequence ID" value="NBR_0000592901-mRNA-1"/>
    <property type="gene ID" value="NBR_0000592901"/>
</dbReference>